<gene>
    <name evidence="3" type="ORF">A3B31_01070</name>
</gene>
<evidence type="ECO:0000256" key="2">
    <source>
        <dbReference type="SAM" id="Phobius"/>
    </source>
</evidence>
<dbReference type="AlphaFoldDB" id="A0A1G2BPY7"/>
<keyword evidence="2" id="KW-1133">Transmembrane helix</keyword>
<comment type="caution">
    <text evidence="3">The sequence shown here is derived from an EMBL/GenBank/DDBJ whole genome shotgun (WGS) entry which is preliminary data.</text>
</comment>
<sequence>MKNQFDSNLDPSKEERDLQTRQPASVSQSPSRVVTGEMSVMPVSSVPNAHAFGSQKGKRWTRRIVGIIGLLVLLGGGAYASYYFKVWPFAPDPMVLKRQALRDAFDKLFTIESAKYAISLDMRVEDRDQAVPSLDAFRPAEEATDESGMAFLNDFAATDFDFMPSNASVTLQLEGEGSLQPSSGAVASRLAFSGEANMEGISMKASGELMLLNNTLFARVNEFPTMFSAANSTLSGIDAVRGRWIRVTMEDLANYWSYDPESTMQPFGAMDPAYLARSREASRKLYGIAIEEGVFSVDYSLPDVVASGSEHYRYGVKINAGGLPGFYRRAWPEFVALTSQAAEASGEQFPKFDQEPSADIIKMFESDEFKQFIAFVNSSSAIELMVDKRTGYMDKVLFVMRFAPGFDSVAPVTKQVSIAIESAYSNINQPVTLSEPTEFMNYEEAMQAVTGMSANEYKFSMQLSNVDRLRYALALYRAHAGAYPASLQALLRKRGEVPYNPDPDDQSAAIMGEPSGAFANIPFTVRIPKDIYSHQELSYSVDGNGYALKYMALVPQETAILTANQILRVVDGLNTATEAVFSRELDEALLDDLDEDGLPDIVELYYASSDAIADTDADGFTDGQEVKNGYNPAGLGTLEPRKIWTRPLPEPEFSLSPLY</sequence>
<protein>
    <submittedName>
        <fullName evidence="3">Uncharacterized protein</fullName>
    </submittedName>
</protein>
<keyword evidence="2" id="KW-0472">Membrane</keyword>
<reference evidence="3 4" key="1">
    <citation type="journal article" date="2016" name="Nat. Commun.">
        <title>Thousands of microbial genomes shed light on interconnected biogeochemical processes in an aquifer system.</title>
        <authorList>
            <person name="Anantharaman K."/>
            <person name="Brown C.T."/>
            <person name="Hug L.A."/>
            <person name="Sharon I."/>
            <person name="Castelle C.J."/>
            <person name="Probst A.J."/>
            <person name="Thomas B.C."/>
            <person name="Singh A."/>
            <person name="Wilkins M.J."/>
            <person name="Karaoz U."/>
            <person name="Brodie E.L."/>
            <person name="Williams K.H."/>
            <person name="Hubbard S.S."/>
            <person name="Banfield J.F."/>
        </authorList>
    </citation>
    <scope>NUCLEOTIDE SEQUENCE [LARGE SCALE GENOMIC DNA]</scope>
</reference>
<feature type="region of interest" description="Disordered" evidence="1">
    <location>
        <begin position="1"/>
        <end position="32"/>
    </location>
</feature>
<accession>A0A1G2BPY7</accession>
<evidence type="ECO:0000313" key="4">
    <source>
        <dbReference type="Proteomes" id="UP000177349"/>
    </source>
</evidence>
<name>A0A1G2BPY7_9BACT</name>
<feature type="compositionally biased region" description="Polar residues" evidence="1">
    <location>
        <begin position="20"/>
        <end position="32"/>
    </location>
</feature>
<dbReference type="Proteomes" id="UP000177349">
    <property type="component" value="Unassembled WGS sequence"/>
</dbReference>
<feature type="transmembrane region" description="Helical" evidence="2">
    <location>
        <begin position="64"/>
        <end position="84"/>
    </location>
</feature>
<keyword evidence="2" id="KW-0812">Transmembrane</keyword>
<proteinExistence type="predicted"/>
<dbReference type="EMBL" id="MHKN01000047">
    <property type="protein sequence ID" value="OGY91182.1"/>
    <property type="molecule type" value="Genomic_DNA"/>
</dbReference>
<evidence type="ECO:0000256" key="1">
    <source>
        <dbReference type="SAM" id="MobiDB-lite"/>
    </source>
</evidence>
<organism evidence="3 4">
    <name type="scientific">Candidatus Komeilibacteria bacterium RIFCSPLOWO2_01_FULL_53_11</name>
    <dbReference type="NCBI Taxonomy" id="1798552"/>
    <lineage>
        <taxon>Bacteria</taxon>
        <taxon>Candidatus Komeiliibacteriota</taxon>
    </lineage>
</organism>
<feature type="compositionally biased region" description="Polar residues" evidence="1">
    <location>
        <begin position="1"/>
        <end position="10"/>
    </location>
</feature>
<evidence type="ECO:0000313" key="3">
    <source>
        <dbReference type="EMBL" id="OGY91182.1"/>
    </source>
</evidence>